<feature type="transmembrane region" description="Helical" evidence="4">
    <location>
        <begin position="422"/>
        <end position="444"/>
    </location>
</feature>
<proteinExistence type="predicted"/>
<sequence length="730" mass="75880">MERRRAVDVPPRAARAVAVAVLVALVGVLMVGAIGRPVDAVAAVPVAAGILVVQFRFVLASLRRLQTCAWTAAQGVLSFVAVLGLGFSVTILGVWIGGLLLARHRVAAAVAAAAVPVLAAVREDTAGGAVDIVITAGLMTTVVFGLSRLVGRIEEVFAARLSLSVAAVEEERLRVAAELNEGVGRGLDAIAAARGIADLDRVSEVARRSLTAARTAAVDLRSLSLTPEIAAARGMLAAADIEVTVRVGHREPLGRAGALLASVLREAVTDVVRRRRARHCAIETLERGGLLVLRVTDDGAAAAGWAAEALAPLAAQVERVGGHLRTTLEPDGRCVVEAAVRAVRQPSAEVASAEHRLSVGLLATVLTVFCVKGLLLLGSPVDLLTAVPCLVAVSALQLRWVRRPERSWWAPPAQAVLCFAPLLWLGEAWLGAPGFLVGTLLIALPAAASWPLTGAVMAAVGVVAWRLGQDADVAVNSVISVLVTGLVVWGLVRLAQLADELREAAAGLARAAVVQERLRAARDLHDLLGHSLAAVQLKAEIARRLLASDPDRARTEFDDLVRIAEHARRDMVMVTGAAGRLELEPELESARSVLAAAGIEVRIVREGTPPPGAEGVLSTVLREAVTNILRHSAARTCEIVVGADRLVVVNDGRPDEVTPPGAGIGNLATRLAEAGGRLEARPAAGGRFRLAARLDPAGLAGDADGVGAPAGVELRDDRGEMVADGPGRQV</sequence>
<keyword evidence="4" id="KW-0472">Membrane</keyword>
<gene>
    <name evidence="6" type="ORF">SAMN05443665_10672</name>
</gene>
<dbReference type="Proteomes" id="UP000198318">
    <property type="component" value="Unassembled WGS sequence"/>
</dbReference>
<dbReference type="Gene3D" id="3.30.565.10">
    <property type="entry name" value="Histidine kinase-like ATPase, C-terminal domain"/>
    <property type="match status" value="1"/>
</dbReference>
<evidence type="ECO:0000256" key="4">
    <source>
        <dbReference type="SAM" id="Phobius"/>
    </source>
</evidence>
<dbReference type="InterPro" id="IPR011712">
    <property type="entry name" value="Sig_transdc_His_kin_sub3_dim/P"/>
</dbReference>
<keyword evidence="3" id="KW-0902">Two-component regulatory system</keyword>
<accession>A0A239P5N7</accession>
<feature type="transmembrane region" description="Helical" evidence="4">
    <location>
        <begin position="132"/>
        <end position="151"/>
    </location>
</feature>
<feature type="transmembrane region" description="Helical" evidence="4">
    <location>
        <begin position="450"/>
        <end position="467"/>
    </location>
</feature>
<feature type="transmembrane region" description="Helical" evidence="4">
    <location>
        <begin position="40"/>
        <end position="59"/>
    </location>
</feature>
<dbReference type="Pfam" id="PF07730">
    <property type="entry name" value="HisKA_3"/>
    <property type="match status" value="1"/>
</dbReference>
<dbReference type="GO" id="GO:0016020">
    <property type="term" value="C:membrane"/>
    <property type="evidence" value="ECO:0007669"/>
    <property type="project" value="InterPro"/>
</dbReference>
<keyword evidence="4" id="KW-0812">Transmembrane</keyword>
<dbReference type="RefSeq" id="WP_089330981.1">
    <property type="nucleotide sequence ID" value="NZ_FZOR01000067.1"/>
</dbReference>
<dbReference type="AlphaFoldDB" id="A0A239P5N7"/>
<evidence type="ECO:0000256" key="1">
    <source>
        <dbReference type="ARBA" id="ARBA00022679"/>
    </source>
</evidence>
<feature type="transmembrane region" description="Helical" evidence="4">
    <location>
        <begin position="12"/>
        <end position="34"/>
    </location>
</feature>
<keyword evidence="4" id="KW-1133">Transmembrane helix</keyword>
<evidence type="ECO:0000313" key="6">
    <source>
        <dbReference type="EMBL" id="SNT61918.1"/>
    </source>
</evidence>
<dbReference type="Gene3D" id="6.10.250.2870">
    <property type="match status" value="1"/>
</dbReference>
<dbReference type="PANTHER" id="PTHR24421:SF63">
    <property type="entry name" value="SENSOR HISTIDINE KINASE DESK"/>
    <property type="match status" value="1"/>
</dbReference>
<protein>
    <submittedName>
        <fullName evidence="6">Signal transduction histidine kinase</fullName>
    </submittedName>
</protein>
<organism evidence="6 7">
    <name type="scientific">Actinomadura meyerae</name>
    <dbReference type="NCBI Taxonomy" id="240840"/>
    <lineage>
        <taxon>Bacteria</taxon>
        <taxon>Bacillati</taxon>
        <taxon>Actinomycetota</taxon>
        <taxon>Actinomycetes</taxon>
        <taxon>Streptosporangiales</taxon>
        <taxon>Thermomonosporaceae</taxon>
        <taxon>Actinomadura</taxon>
    </lineage>
</organism>
<dbReference type="Gene3D" id="1.20.5.1930">
    <property type="match status" value="1"/>
</dbReference>
<dbReference type="PANTHER" id="PTHR24421">
    <property type="entry name" value="NITRATE/NITRITE SENSOR PROTEIN NARX-RELATED"/>
    <property type="match status" value="1"/>
</dbReference>
<feature type="domain" description="Signal transduction histidine kinase subgroup 3 dimerisation and phosphoacceptor" evidence="5">
    <location>
        <begin position="516"/>
        <end position="571"/>
    </location>
</feature>
<evidence type="ECO:0000313" key="7">
    <source>
        <dbReference type="Proteomes" id="UP000198318"/>
    </source>
</evidence>
<dbReference type="InterPro" id="IPR050482">
    <property type="entry name" value="Sensor_HK_TwoCompSys"/>
</dbReference>
<reference evidence="6 7" key="1">
    <citation type="submission" date="2017-06" db="EMBL/GenBank/DDBJ databases">
        <authorList>
            <person name="Kim H.J."/>
            <person name="Triplett B.A."/>
        </authorList>
    </citation>
    <scope>NUCLEOTIDE SEQUENCE [LARGE SCALE GENOMIC DNA]</scope>
    <source>
        <strain evidence="6 7">DSM 44715</strain>
    </source>
</reference>
<keyword evidence="2 6" id="KW-0418">Kinase</keyword>
<evidence type="ECO:0000256" key="2">
    <source>
        <dbReference type="ARBA" id="ARBA00022777"/>
    </source>
</evidence>
<dbReference type="GO" id="GO:0046983">
    <property type="term" value="F:protein dimerization activity"/>
    <property type="evidence" value="ECO:0007669"/>
    <property type="project" value="InterPro"/>
</dbReference>
<dbReference type="GO" id="GO:0000155">
    <property type="term" value="F:phosphorelay sensor kinase activity"/>
    <property type="evidence" value="ECO:0007669"/>
    <property type="project" value="InterPro"/>
</dbReference>
<keyword evidence="1" id="KW-0808">Transferase</keyword>
<dbReference type="InterPro" id="IPR036890">
    <property type="entry name" value="HATPase_C_sf"/>
</dbReference>
<dbReference type="OrthoDB" id="5241784at2"/>
<evidence type="ECO:0000256" key="3">
    <source>
        <dbReference type="ARBA" id="ARBA00023012"/>
    </source>
</evidence>
<feature type="transmembrane region" description="Helical" evidence="4">
    <location>
        <begin position="71"/>
        <end position="96"/>
    </location>
</feature>
<feature type="transmembrane region" description="Helical" evidence="4">
    <location>
        <begin position="474"/>
        <end position="492"/>
    </location>
</feature>
<name>A0A239P5N7_9ACTN</name>
<feature type="transmembrane region" description="Helical" evidence="4">
    <location>
        <begin position="383"/>
        <end position="401"/>
    </location>
</feature>
<dbReference type="EMBL" id="FZOR01000067">
    <property type="protein sequence ID" value="SNT61918.1"/>
    <property type="molecule type" value="Genomic_DNA"/>
</dbReference>
<evidence type="ECO:0000259" key="5">
    <source>
        <dbReference type="Pfam" id="PF07730"/>
    </source>
</evidence>
<keyword evidence="7" id="KW-1185">Reference proteome</keyword>
<feature type="transmembrane region" description="Helical" evidence="4">
    <location>
        <begin position="357"/>
        <end position="377"/>
    </location>
</feature>